<gene>
    <name evidence="1" type="ORF">SAMN05216257_102110</name>
</gene>
<accession>A0A1G9AGD7</accession>
<name>A0A1G9AGD7_9RHOB</name>
<keyword evidence="2" id="KW-1185">Reference proteome</keyword>
<reference evidence="2" key="1">
    <citation type="submission" date="2016-10" db="EMBL/GenBank/DDBJ databases">
        <authorList>
            <person name="Varghese N."/>
            <person name="Submissions S."/>
        </authorList>
    </citation>
    <scope>NUCLEOTIDE SEQUENCE [LARGE SCALE GENOMIC DNA]</scope>
    <source>
        <strain evidence="2">CGMCC 1.10789</strain>
    </source>
</reference>
<sequence>MYIDREMPVVTPVSPSWSEGEIKAVAPGTRVLTLQGPKPVETLAPGEHIVTRAGARRLRALAAGDGGFHLVFT</sequence>
<organism evidence="1 2">
    <name type="scientific">Meinhardsimonia xiamenensis</name>
    <dbReference type="NCBI Taxonomy" id="990712"/>
    <lineage>
        <taxon>Bacteria</taxon>
        <taxon>Pseudomonadati</taxon>
        <taxon>Pseudomonadota</taxon>
        <taxon>Alphaproteobacteria</taxon>
        <taxon>Rhodobacterales</taxon>
        <taxon>Paracoccaceae</taxon>
        <taxon>Meinhardsimonia</taxon>
    </lineage>
</organism>
<evidence type="ECO:0000313" key="2">
    <source>
        <dbReference type="Proteomes" id="UP000199328"/>
    </source>
</evidence>
<proteinExistence type="predicted"/>
<protein>
    <submittedName>
        <fullName evidence="1">Uncharacterized protein</fullName>
    </submittedName>
</protein>
<dbReference type="RefSeq" id="WP_092498628.1">
    <property type="nucleotide sequence ID" value="NZ_FNFV01000002.1"/>
</dbReference>
<dbReference type="EMBL" id="FNFV01000002">
    <property type="protein sequence ID" value="SDK25864.1"/>
    <property type="molecule type" value="Genomic_DNA"/>
</dbReference>
<dbReference type="Proteomes" id="UP000199328">
    <property type="component" value="Unassembled WGS sequence"/>
</dbReference>
<evidence type="ECO:0000313" key="1">
    <source>
        <dbReference type="EMBL" id="SDK25864.1"/>
    </source>
</evidence>
<dbReference type="AlphaFoldDB" id="A0A1G9AGD7"/>